<evidence type="ECO:0000256" key="1">
    <source>
        <dbReference type="SAM" id="SignalP"/>
    </source>
</evidence>
<comment type="caution">
    <text evidence="2">The sequence shown here is derived from an EMBL/GenBank/DDBJ whole genome shotgun (WGS) entry which is preliminary data.</text>
</comment>
<dbReference type="EMBL" id="CAXIEN010000009">
    <property type="protein sequence ID" value="CAL1263585.1"/>
    <property type="molecule type" value="Genomic_DNA"/>
</dbReference>
<reference evidence="2 3" key="1">
    <citation type="submission" date="2024-04" db="EMBL/GenBank/DDBJ databases">
        <authorList>
            <person name="Rising A."/>
            <person name="Reimegard J."/>
            <person name="Sonavane S."/>
            <person name="Akerstrom W."/>
            <person name="Nylinder S."/>
            <person name="Hedman E."/>
            <person name="Kallberg Y."/>
        </authorList>
    </citation>
    <scope>NUCLEOTIDE SEQUENCE [LARGE SCALE GENOMIC DNA]</scope>
</reference>
<keyword evidence="1" id="KW-0732">Signal</keyword>
<dbReference type="Proteomes" id="UP001497382">
    <property type="component" value="Unassembled WGS sequence"/>
</dbReference>
<dbReference type="AlphaFoldDB" id="A0AAV1Z006"/>
<feature type="chain" id="PRO_5043595299" description="Secreted protein" evidence="1">
    <location>
        <begin position="23"/>
        <end position="145"/>
    </location>
</feature>
<evidence type="ECO:0000313" key="2">
    <source>
        <dbReference type="EMBL" id="CAL1263585.1"/>
    </source>
</evidence>
<name>A0AAV1Z006_9ARAC</name>
<keyword evidence="3" id="KW-1185">Reference proteome</keyword>
<sequence length="145" mass="16174">MKMYTAVFVFSVFMSFFSGGILDEVVPDSTRNGAEEAITRLTEFIQVSSPLSVVNISRSPRTGIEASVDNTRSICGVYTPCGWYTYERYTHRLKAWEGSPCDCREGMVCALYRDDISISSYEYRCMNATSSAQGETMATLVSTMN</sequence>
<protein>
    <recommendedName>
        <fullName evidence="4">Secreted protein</fullName>
    </recommendedName>
</protein>
<feature type="signal peptide" evidence="1">
    <location>
        <begin position="1"/>
        <end position="22"/>
    </location>
</feature>
<organism evidence="2 3">
    <name type="scientific">Larinioides sclopetarius</name>
    <dbReference type="NCBI Taxonomy" id="280406"/>
    <lineage>
        <taxon>Eukaryota</taxon>
        <taxon>Metazoa</taxon>
        <taxon>Ecdysozoa</taxon>
        <taxon>Arthropoda</taxon>
        <taxon>Chelicerata</taxon>
        <taxon>Arachnida</taxon>
        <taxon>Araneae</taxon>
        <taxon>Araneomorphae</taxon>
        <taxon>Entelegynae</taxon>
        <taxon>Araneoidea</taxon>
        <taxon>Araneidae</taxon>
        <taxon>Larinioides</taxon>
    </lineage>
</organism>
<evidence type="ECO:0008006" key="4">
    <source>
        <dbReference type="Google" id="ProtNLM"/>
    </source>
</evidence>
<gene>
    <name evidence="2" type="ORF">LARSCL_LOCUS1567</name>
</gene>
<evidence type="ECO:0000313" key="3">
    <source>
        <dbReference type="Proteomes" id="UP001497382"/>
    </source>
</evidence>
<proteinExistence type="predicted"/>
<accession>A0AAV1Z006</accession>